<dbReference type="GO" id="GO:0004674">
    <property type="term" value="F:protein serine/threonine kinase activity"/>
    <property type="evidence" value="ECO:0007669"/>
    <property type="project" value="UniProtKB-KW"/>
</dbReference>
<keyword evidence="2" id="KW-0723">Serine/threonine-protein kinase</keyword>
<keyword evidence="11" id="KW-1185">Reference proteome</keyword>
<evidence type="ECO:0000256" key="3">
    <source>
        <dbReference type="ARBA" id="ARBA00022679"/>
    </source>
</evidence>
<dbReference type="GeneID" id="54575976"/>
<dbReference type="InterPro" id="IPR000719">
    <property type="entry name" value="Prot_kinase_dom"/>
</dbReference>
<organism evidence="10 11">
    <name type="scientific">Trematosphaeria pertusa</name>
    <dbReference type="NCBI Taxonomy" id="390896"/>
    <lineage>
        <taxon>Eukaryota</taxon>
        <taxon>Fungi</taxon>
        <taxon>Dikarya</taxon>
        <taxon>Ascomycota</taxon>
        <taxon>Pezizomycotina</taxon>
        <taxon>Dothideomycetes</taxon>
        <taxon>Pleosporomycetidae</taxon>
        <taxon>Pleosporales</taxon>
        <taxon>Massarineae</taxon>
        <taxon>Trematosphaeriaceae</taxon>
        <taxon>Trematosphaeria</taxon>
    </lineage>
</organism>
<evidence type="ECO:0000313" key="10">
    <source>
        <dbReference type="EMBL" id="KAF2245222.1"/>
    </source>
</evidence>
<dbReference type="Proteomes" id="UP000800094">
    <property type="component" value="Unassembled WGS sequence"/>
</dbReference>
<evidence type="ECO:0000256" key="8">
    <source>
        <dbReference type="ARBA" id="ARBA00048679"/>
    </source>
</evidence>
<comment type="catalytic activity">
    <reaction evidence="7">
        <text>L-threonyl-[protein] + ATP = O-phospho-L-threonyl-[protein] + ADP + H(+)</text>
        <dbReference type="Rhea" id="RHEA:46608"/>
        <dbReference type="Rhea" id="RHEA-COMP:11060"/>
        <dbReference type="Rhea" id="RHEA-COMP:11605"/>
        <dbReference type="ChEBI" id="CHEBI:15378"/>
        <dbReference type="ChEBI" id="CHEBI:30013"/>
        <dbReference type="ChEBI" id="CHEBI:30616"/>
        <dbReference type="ChEBI" id="CHEBI:61977"/>
        <dbReference type="ChEBI" id="CHEBI:456216"/>
        <dbReference type="EC" id="2.7.11.1"/>
    </reaction>
</comment>
<dbReference type="Pfam" id="PF00069">
    <property type="entry name" value="Pkinase"/>
    <property type="match status" value="1"/>
</dbReference>
<sequence length="267" mass="30279">LGAGATSRIYRLSDSIVVKLPHNLEDAKEAHANEQQAFETLENYGRSPYLIPCICRVPFATFLMSASNTLLGIIQSTKCGPEDTYRWMGQLCGGVAFMERCRLSHCDLRPENLLTDKNGNLRINDLGSMISTGKRLPVGTEPYARRLSKEDGKGHGSYGWAGASTETFAIGSIFYSLTRGFYPYADQNLDRQSLEKKLQNKEFPQLSDSENDIIIWKCWNGLYQSVAELEQVFRDLGDGTEWYWFEGETEEWLKERRAECEKWISAG</sequence>
<dbReference type="SUPFAM" id="SSF56112">
    <property type="entry name" value="Protein kinase-like (PK-like)"/>
    <property type="match status" value="1"/>
</dbReference>
<dbReference type="AlphaFoldDB" id="A0A6A6I5J0"/>
<evidence type="ECO:0000313" key="11">
    <source>
        <dbReference type="Proteomes" id="UP000800094"/>
    </source>
</evidence>
<evidence type="ECO:0000259" key="9">
    <source>
        <dbReference type="PROSITE" id="PS50011"/>
    </source>
</evidence>
<dbReference type="SMART" id="SM00220">
    <property type="entry name" value="S_TKc"/>
    <property type="match status" value="1"/>
</dbReference>
<keyword evidence="5" id="KW-0418">Kinase</keyword>
<feature type="domain" description="Protein kinase" evidence="9">
    <location>
        <begin position="1"/>
        <end position="243"/>
    </location>
</feature>
<dbReference type="OrthoDB" id="3729307at2759"/>
<feature type="non-terminal residue" evidence="10">
    <location>
        <position position="1"/>
    </location>
</feature>
<evidence type="ECO:0000256" key="7">
    <source>
        <dbReference type="ARBA" id="ARBA00047899"/>
    </source>
</evidence>
<comment type="catalytic activity">
    <reaction evidence="8">
        <text>L-seryl-[protein] + ATP = O-phospho-L-seryl-[protein] + ADP + H(+)</text>
        <dbReference type="Rhea" id="RHEA:17989"/>
        <dbReference type="Rhea" id="RHEA-COMP:9863"/>
        <dbReference type="Rhea" id="RHEA-COMP:11604"/>
        <dbReference type="ChEBI" id="CHEBI:15378"/>
        <dbReference type="ChEBI" id="CHEBI:29999"/>
        <dbReference type="ChEBI" id="CHEBI:30616"/>
        <dbReference type="ChEBI" id="CHEBI:83421"/>
        <dbReference type="ChEBI" id="CHEBI:456216"/>
        <dbReference type="EC" id="2.7.11.1"/>
    </reaction>
</comment>
<name>A0A6A6I5J0_9PLEO</name>
<reference evidence="10" key="1">
    <citation type="journal article" date="2020" name="Stud. Mycol.">
        <title>101 Dothideomycetes genomes: a test case for predicting lifestyles and emergence of pathogens.</title>
        <authorList>
            <person name="Haridas S."/>
            <person name="Albert R."/>
            <person name="Binder M."/>
            <person name="Bloem J."/>
            <person name="Labutti K."/>
            <person name="Salamov A."/>
            <person name="Andreopoulos B."/>
            <person name="Baker S."/>
            <person name="Barry K."/>
            <person name="Bills G."/>
            <person name="Bluhm B."/>
            <person name="Cannon C."/>
            <person name="Castanera R."/>
            <person name="Culley D."/>
            <person name="Daum C."/>
            <person name="Ezra D."/>
            <person name="Gonzalez J."/>
            <person name="Henrissat B."/>
            <person name="Kuo A."/>
            <person name="Liang C."/>
            <person name="Lipzen A."/>
            <person name="Lutzoni F."/>
            <person name="Magnuson J."/>
            <person name="Mondo S."/>
            <person name="Nolan M."/>
            <person name="Ohm R."/>
            <person name="Pangilinan J."/>
            <person name="Park H.-J."/>
            <person name="Ramirez L."/>
            <person name="Alfaro M."/>
            <person name="Sun H."/>
            <person name="Tritt A."/>
            <person name="Yoshinaga Y."/>
            <person name="Zwiers L.-H."/>
            <person name="Turgeon B."/>
            <person name="Goodwin S."/>
            <person name="Spatafora J."/>
            <person name="Crous P."/>
            <person name="Grigoriev I."/>
        </authorList>
    </citation>
    <scope>NUCLEOTIDE SEQUENCE</scope>
    <source>
        <strain evidence="10">CBS 122368</strain>
    </source>
</reference>
<accession>A0A6A6I5J0</accession>
<dbReference type="EC" id="2.7.11.1" evidence="1"/>
<protein>
    <recommendedName>
        <fullName evidence="1">non-specific serine/threonine protein kinase</fullName>
        <ecNumber evidence="1">2.7.11.1</ecNumber>
    </recommendedName>
</protein>
<dbReference type="InterPro" id="IPR011009">
    <property type="entry name" value="Kinase-like_dom_sf"/>
</dbReference>
<keyword evidence="3" id="KW-0808">Transferase</keyword>
<evidence type="ECO:0000256" key="2">
    <source>
        <dbReference type="ARBA" id="ARBA00022527"/>
    </source>
</evidence>
<evidence type="ECO:0000256" key="4">
    <source>
        <dbReference type="ARBA" id="ARBA00022741"/>
    </source>
</evidence>
<gene>
    <name evidence="10" type="ORF">BU26DRAFT_386601</name>
</gene>
<dbReference type="PANTHER" id="PTHR24343">
    <property type="entry name" value="SERINE/THREONINE KINASE"/>
    <property type="match status" value="1"/>
</dbReference>
<evidence type="ECO:0000256" key="5">
    <source>
        <dbReference type="ARBA" id="ARBA00022777"/>
    </source>
</evidence>
<dbReference type="GO" id="GO:0005524">
    <property type="term" value="F:ATP binding"/>
    <property type="evidence" value="ECO:0007669"/>
    <property type="project" value="UniProtKB-KW"/>
</dbReference>
<proteinExistence type="predicted"/>
<dbReference type="PROSITE" id="PS50011">
    <property type="entry name" value="PROTEIN_KINASE_DOM"/>
    <property type="match status" value="1"/>
</dbReference>
<feature type="non-terminal residue" evidence="10">
    <location>
        <position position="267"/>
    </location>
</feature>
<dbReference type="RefSeq" id="XP_033680226.1">
    <property type="nucleotide sequence ID" value="XM_033822646.1"/>
</dbReference>
<keyword evidence="6" id="KW-0067">ATP-binding</keyword>
<evidence type="ECO:0000256" key="6">
    <source>
        <dbReference type="ARBA" id="ARBA00022840"/>
    </source>
</evidence>
<evidence type="ECO:0000256" key="1">
    <source>
        <dbReference type="ARBA" id="ARBA00012513"/>
    </source>
</evidence>
<dbReference type="Gene3D" id="1.10.510.10">
    <property type="entry name" value="Transferase(Phosphotransferase) domain 1"/>
    <property type="match status" value="1"/>
</dbReference>
<dbReference type="EMBL" id="ML987201">
    <property type="protein sequence ID" value="KAF2245222.1"/>
    <property type="molecule type" value="Genomic_DNA"/>
</dbReference>
<keyword evidence="4" id="KW-0547">Nucleotide-binding</keyword>